<feature type="transmembrane region" description="Helical" evidence="4">
    <location>
        <begin position="101"/>
        <end position="120"/>
    </location>
</feature>
<dbReference type="RefSeq" id="WP_132010925.1">
    <property type="nucleotide sequence ID" value="NZ_JBHUNN010000002.1"/>
</dbReference>
<dbReference type="InterPro" id="IPR011701">
    <property type="entry name" value="MFS"/>
</dbReference>
<proteinExistence type="predicted"/>
<dbReference type="EMBL" id="SLWL01000035">
    <property type="protein sequence ID" value="TCO07339.1"/>
    <property type="molecule type" value="Genomic_DNA"/>
</dbReference>
<keyword evidence="7" id="KW-1185">Reference proteome</keyword>
<keyword evidence="3 4" id="KW-0472">Membrane</keyword>
<accession>A0A4R2GH37</accession>
<feature type="transmembrane region" description="Helical" evidence="4">
    <location>
        <begin position="369"/>
        <end position="389"/>
    </location>
</feature>
<feature type="transmembrane region" description="Helical" evidence="4">
    <location>
        <begin position="241"/>
        <end position="263"/>
    </location>
</feature>
<dbReference type="Pfam" id="PF07690">
    <property type="entry name" value="MFS_1"/>
    <property type="match status" value="1"/>
</dbReference>
<protein>
    <submittedName>
        <fullName evidence="6">Putative MFS family arabinose efflux permease</fullName>
    </submittedName>
</protein>
<feature type="transmembrane region" description="Helical" evidence="4">
    <location>
        <begin position="162"/>
        <end position="182"/>
    </location>
</feature>
<dbReference type="PROSITE" id="PS50850">
    <property type="entry name" value="MFS"/>
    <property type="match status" value="1"/>
</dbReference>
<dbReference type="GO" id="GO:0022857">
    <property type="term" value="F:transmembrane transporter activity"/>
    <property type="evidence" value="ECO:0007669"/>
    <property type="project" value="InterPro"/>
</dbReference>
<reference evidence="6 7" key="1">
    <citation type="submission" date="2019-03" db="EMBL/GenBank/DDBJ databases">
        <title>Genomic Encyclopedia of Type Strains, Phase IV (KMG-IV): sequencing the most valuable type-strain genomes for metagenomic binning, comparative biology and taxonomic classification.</title>
        <authorList>
            <person name="Goeker M."/>
        </authorList>
    </citation>
    <scope>NUCLEOTIDE SEQUENCE [LARGE SCALE GENOMIC DNA]</scope>
    <source>
        <strain evidence="6 7">DSM 22958</strain>
    </source>
</reference>
<evidence type="ECO:0000256" key="4">
    <source>
        <dbReference type="SAM" id="Phobius"/>
    </source>
</evidence>
<feature type="transmembrane region" description="Helical" evidence="4">
    <location>
        <begin position="275"/>
        <end position="296"/>
    </location>
</feature>
<name>A0A4R2GH37_9HYPH</name>
<gene>
    <name evidence="6" type="ORF">EV666_1352</name>
</gene>
<evidence type="ECO:0000256" key="3">
    <source>
        <dbReference type="ARBA" id="ARBA00023136"/>
    </source>
</evidence>
<dbReference type="Proteomes" id="UP000294881">
    <property type="component" value="Unassembled WGS sequence"/>
</dbReference>
<feature type="domain" description="Major facilitator superfamily (MFS) profile" evidence="5">
    <location>
        <begin position="1"/>
        <end position="393"/>
    </location>
</feature>
<dbReference type="Gene3D" id="1.20.1250.20">
    <property type="entry name" value="MFS general substrate transporter like domains"/>
    <property type="match status" value="1"/>
</dbReference>
<evidence type="ECO:0000259" key="5">
    <source>
        <dbReference type="PROSITE" id="PS50850"/>
    </source>
</evidence>
<evidence type="ECO:0000256" key="1">
    <source>
        <dbReference type="ARBA" id="ARBA00022692"/>
    </source>
</evidence>
<feature type="transmembrane region" description="Helical" evidence="4">
    <location>
        <begin position="302"/>
        <end position="323"/>
    </location>
</feature>
<feature type="transmembrane region" description="Helical" evidence="4">
    <location>
        <begin position="344"/>
        <end position="363"/>
    </location>
</feature>
<dbReference type="SUPFAM" id="SSF103473">
    <property type="entry name" value="MFS general substrate transporter"/>
    <property type="match status" value="1"/>
</dbReference>
<dbReference type="OrthoDB" id="7200137at2"/>
<dbReference type="PANTHER" id="PTHR11360:SF308">
    <property type="entry name" value="BLL3089 PROTEIN"/>
    <property type="match status" value="1"/>
</dbReference>
<feature type="transmembrane region" description="Helical" evidence="4">
    <location>
        <begin position="73"/>
        <end position="95"/>
    </location>
</feature>
<comment type="caution">
    <text evidence="6">The sequence shown here is derived from an EMBL/GenBank/DDBJ whole genome shotgun (WGS) entry which is preliminary data.</text>
</comment>
<dbReference type="AlphaFoldDB" id="A0A4R2GH37"/>
<dbReference type="NCBIfam" id="NF033733">
    <property type="entry name" value="MFS_ArsK"/>
    <property type="match status" value="1"/>
</dbReference>
<feature type="transmembrane region" description="Helical" evidence="4">
    <location>
        <begin position="7"/>
        <end position="30"/>
    </location>
</feature>
<dbReference type="InterPro" id="IPR036259">
    <property type="entry name" value="MFS_trans_sf"/>
</dbReference>
<feature type="transmembrane region" description="Helical" evidence="4">
    <location>
        <begin position="42"/>
        <end position="61"/>
    </location>
</feature>
<evidence type="ECO:0000313" key="6">
    <source>
        <dbReference type="EMBL" id="TCO07339.1"/>
    </source>
</evidence>
<feature type="transmembrane region" description="Helical" evidence="4">
    <location>
        <begin position="132"/>
        <end position="150"/>
    </location>
</feature>
<evidence type="ECO:0000313" key="7">
    <source>
        <dbReference type="Proteomes" id="UP000294881"/>
    </source>
</evidence>
<organism evidence="6 7">
    <name type="scientific">Camelimonas lactis</name>
    <dbReference type="NCBI Taxonomy" id="659006"/>
    <lineage>
        <taxon>Bacteria</taxon>
        <taxon>Pseudomonadati</taxon>
        <taxon>Pseudomonadota</taxon>
        <taxon>Alphaproteobacteria</taxon>
        <taxon>Hyphomicrobiales</taxon>
        <taxon>Chelatococcaceae</taxon>
        <taxon>Camelimonas</taxon>
    </lineage>
</organism>
<dbReference type="InterPro" id="IPR020846">
    <property type="entry name" value="MFS_dom"/>
</dbReference>
<keyword evidence="1 4" id="KW-0812">Transmembrane</keyword>
<dbReference type="PANTHER" id="PTHR11360">
    <property type="entry name" value="MONOCARBOXYLATE TRANSPORTER"/>
    <property type="match status" value="1"/>
</dbReference>
<dbReference type="InterPro" id="IPR050327">
    <property type="entry name" value="Proton-linked_MCT"/>
</dbReference>
<feature type="transmembrane region" description="Helical" evidence="4">
    <location>
        <begin position="214"/>
        <end position="235"/>
    </location>
</feature>
<keyword evidence="2 4" id="KW-1133">Transmembrane helix</keyword>
<sequence length="409" mass="43231">MKRWVDVAALGVSQIIGYGTLYYSFSVLAPSMARDLGWTSEWVFGALSIALLTSGLVAPWTGRWMDRFGAGRIMAFGSAAAALALVACAATGSVITFVPALVASQVAATLVQYGAAFSLLVQRQPETAQRNIVYLTLIAGFASTIFWPLTAWMHGFLGWRDVYLVFAGLQLVVCLPIHVLLARKPDLSTANSERPGHPAATSPQDHLRDRDRTAGFVMMTTAFALQSFISSAVLIHMLPMLAALGLGAAGVAAGTLFGPAQVASRLLNMVFAKNLLQLHLAIISAVLLVLALTVIIVAPPSFWVAMLFATLFGLGSGLFSIVGGTLPLELFGHQGYGALQGRVMSVRLIVSAAAPFTFALLMHNAGVTWALLASAGIGAGAIVAFLIILKLNRRAALLERHQPTSEATT</sequence>
<evidence type="ECO:0000256" key="2">
    <source>
        <dbReference type="ARBA" id="ARBA00022989"/>
    </source>
</evidence>